<sequence>MNLKKVLTWVVVAFILFYVIQQPEKSAELVRSAGEALGSAASSLSEFVGSLV</sequence>
<dbReference type="EMBL" id="SHKV01000001">
    <property type="protein sequence ID" value="RZU32983.1"/>
    <property type="molecule type" value="Genomic_DNA"/>
</dbReference>
<name>A0A4Q7Y9G0_9ACTN</name>
<evidence type="ECO:0000313" key="2">
    <source>
        <dbReference type="Proteomes" id="UP000292507"/>
    </source>
</evidence>
<keyword evidence="2" id="KW-1185">Reference proteome</keyword>
<protein>
    <submittedName>
        <fullName evidence="1">Uncharacterized protein</fullName>
    </submittedName>
</protein>
<dbReference type="Proteomes" id="UP000292507">
    <property type="component" value="Unassembled WGS sequence"/>
</dbReference>
<dbReference type="RefSeq" id="WP_165400460.1">
    <property type="nucleotide sequence ID" value="NZ_JAAGWG010000007.1"/>
</dbReference>
<reference evidence="1 2" key="1">
    <citation type="submission" date="2019-02" db="EMBL/GenBank/DDBJ databases">
        <title>Sequencing the genomes of 1000 actinobacteria strains.</title>
        <authorList>
            <person name="Klenk H.-P."/>
        </authorList>
    </citation>
    <scope>NUCLEOTIDE SEQUENCE [LARGE SCALE GENOMIC DNA]</scope>
    <source>
        <strain evidence="1 2">DSM 44509</strain>
    </source>
</reference>
<accession>A0A4Q7Y9G0</accession>
<organism evidence="1 2">
    <name type="scientific">Blastococcus saxobsidens</name>
    <dbReference type="NCBI Taxonomy" id="138336"/>
    <lineage>
        <taxon>Bacteria</taxon>
        <taxon>Bacillati</taxon>
        <taxon>Actinomycetota</taxon>
        <taxon>Actinomycetes</taxon>
        <taxon>Geodermatophilales</taxon>
        <taxon>Geodermatophilaceae</taxon>
        <taxon>Blastococcus</taxon>
    </lineage>
</organism>
<dbReference type="AlphaFoldDB" id="A0A4Q7Y9G0"/>
<evidence type="ECO:0000313" key="1">
    <source>
        <dbReference type="EMBL" id="RZU32983.1"/>
    </source>
</evidence>
<gene>
    <name evidence="1" type="ORF">BKA19_2698</name>
</gene>
<comment type="caution">
    <text evidence="1">The sequence shown here is derived from an EMBL/GenBank/DDBJ whole genome shotgun (WGS) entry which is preliminary data.</text>
</comment>
<proteinExistence type="predicted"/>